<dbReference type="EMBL" id="QLUW01000002">
    <property type="protein sequence ID" value="RAP75639.1"/>
    <property type="molecule type" value="Genomic_DNA"/>
</dbReference>
<keyword evidence="4" id="KW-1185">Reference proteome</keyword>
<keyword evidence="2" id="KW-0732">Signal</keyword>
<dbReference type="Proteomes" id="UP000249260">
    <property type="component" value="Unassembled WGS sequence"/>
</dbReference>
<organism evidence="3 4">
    <name type="scientific">Paenibacillus montanisoli</name>
    <dbReference type="NCBI Taxonomy" id="2081970"/>
    <lineage>
        <taxon>Bacteria</taxon>
        <taxon>Bacillati</taxon>
        <taxon>Bacillota</taxon>
        <taxon>Bacilli</taxon>
        <taxon>Bacillales</taxon>
        <taxon>Paenibacillaceae</taxon>
        <taxon>Paenibacillus</taxon>
    </lineage>
</organism>
<proteinExistence type="predicted"/>
<protein>
    <recommendedName>
        <fullName evidence="5">PsbP C-terminal domain-containing protein</fullName>
    </recommendedName>
</protein>
<feature type="signal peptide" evidence="2">
    <location>
        <begin position="1"/>
        <end position="21"/>
    </location>
</feature>
<gene>
    <name evidence="3" type="ORF">DL346_09260</name>
</gene>
<feature type="region of interest" description="Disordered" evidence="1">
    <location>
        <begin position="23"/>
        <end position="68"/>
    </location>
</feature>
<sequence length="234" mass="25500">MKKLAWLVAAVILLAALSACTSDPDGSMETTTGTTPSESAATNSSVTNGDPQTDETAGTPDPWKNLPATKTDTIELEGMKESFEFTLHESAALGFSTYIANDLLAEEASSGEGDAMLVYANFAGQKNEDAKVHIFTGTITTIEEQKAFAEQVVKNSGFEIRERTEPSRNRFEWSESEFDIAGKSGSGETILGTVSIFQHGGRVYHAIVQYPVEYEEGFIPRIVKMFEDIVWHQA</sequence>
<evidence type="ECO:0000256" key="1">
    <source>
        <dbReference type="SAM" id="MobiDB-lite"/>
    </source>
</evidence>
<dbReference type="RefSeq" id="WP_112881865.1">
    <property type="nucleotide sequence ID" value="NZ_QLUW01000002.1"/>
</dbReference>
<feature type="compositionally biased region" description="Polar residues" evidence="1">
    <location>
        <begin position="28"/>
        <end position="56"/>
    </location>
</feature>
<evidence type="ECO:0000313" key="4">
    <source>
        <dbReference type="Proteomes" id="UP000249260"/>
    </source>
</evidence>
<reference evidence="3 4" key="1">
    <citation type="submission" date="2018-06" db="EMBL/GenBank/DDBJ databases">
        <title>Paenibacillus montanisoli sp. nov., isolated from mountain area soil.</title>
        <authorList>
            <person name="Wu M."/>
        </authorList>
    </citation>
    <scope>NUCLEOTIDE SEQUENCE [LARGE SCALE GENOMIC DNA]</scope>
    <source>
        <strain evidence="3 4">RA17</strain>
    </source>
</reference>
<dbReference type="OrthoDB" id="463882at2"/>
<accession>A0A328TYS8</accession>
<name>A0A328TYS8_9BACL</name>
<feature type="chain" id="PRO_5038880863" description="PsbP C-terminal domain-containing protein" evidence="2">
    <location>
        <begin position="22"/>
        <end position="234"/>
    </location>
</feature>
<comment type="caution">
    <text evidence="3">The sequence shown here is derived from an EMBL/GenBank/DDBJ whole genome shotgun (WGS) entry which is preliminary data.</text>
</comment>
<dbReference type="AlphaFoldDB" id="A0A328TYS8"/>
<evidence type="ECO:0008006" key="5">
    <source>
        <dbReference type="Google" id="ProtNLM"/>
    </source>
</evidence>
<evidence type="ECO:0000256" key="2">
    <source>
        <dbReference type="SAM" id="SignalP"/>
    </source>
</evidence>
<dbReference type="PROSITE" id="PS51257">
    <property type="entry name" value="PROKAR_LIPOPROTEIN"/>
    <property type="match status" value="1"/>
</dbReference>
<evidence type="ECO:0000313" key="3">
    <source>
        <dbReference type="EMBL" id="RAP75639.1"/>
    </source>
</evidence>